<feature type="compositionally biased region" description="Gly residues" evidence="1">
    <location>
        <begin position="164"/>
        <end position="173"/>
    </location>
</feature>
<evidence type="ECO:0000256" key="2">
    <source>
        <dbReference type="SAM" id="SignalP"/>
    </source>
</evidence>
<name>A0ABU9RSZ5_9BURK</name>
<feature type="region of interest" description="Disordered" evidence="1">
    <location>
        <begin position="38"/>
        <end position="99"/>
    </location>
</feature>
<comment type="caution">
    <text evidence="3">The sequence shown here is derived from an EMBL/GenBank/DDBJ whole genome shotgun (WGS) entry which is preliminary data.</text>
</comment>
<feature type="compositionally biased region" description="Polar residues" evidence="1">
    <location>
        <begin position="78"/>
        <end position="93"/>
    </location>
</feature>
<keyword evidence="4" id="KW-1185">Reference proteome</keyword>
<organism evidence="3 4">
    <name type="scientific">Paraburkholderia ferrariae</name>
    <dbReference type="NCBI Taxonomy" id="386056"/>
    <lineage>
        <taxon>Bacteria</taxon>
        <taxon>Pseudomonadati</taxon>
        <taxon>Pseudomonadota</taxon>
        <taxon>Betaproteobacteria</taxon>
        <taxon>Burkholderiales</taxon>
        <taxon>Burkholderiaceae</taxon>
        <taxon>Paraburkholderia</taxon>
    </lineage>
</organism>
<dbReference type="EMBL" id="JAYMRV010000005">
    <property type="protein sequence ID" value="MEM5422829.1"/>
    <property type="molecule type" value="Genomic_DNA"/>
</dbReference>
<sequence length="218" mass="21952">MSSFSHHRFAPYVLAAALQAACAAWPYAAFAQNAPYGAGGSPAAASDQSRQGSQGDTRTGAVQRQQQDEQRLLGGPGTSDNPYSVTPYSSNGASPDDARDALTNEKHMHVVTPGDYAASAVSANGGRGDRSSTSSAGGRGAANHGRIGANGMSRAGNAVARSTGGAGAGGPAGKGRSTAGYDYGASQTSPTAQVYGNPYGSPYGSPDQSNSELYKSPW</sequence>
<evidence type="ECO:0000256" key="1">
    <source>
        <dbReference type="SAM" id="MobiDB-lite"/>
    </source>
</evidence>
<reference evidence="3 4" key="1">
    <citation type="submission" date="2024-01" db="EMBL/GenBank/DDBJ databases">
        <title>The diversity of rhizobia nodulating Mimosa spp. in eleven states of Brazil covering several biomes is determined by host plant, location, and edaphic factors.</title>
        <authorList>
            <person name="Rouws L."/>
            <person name="Barauna A."/>
            <person name="Beukes C."/>
            <person name="De Faria S.M."/>
            <person name="Gross E."/>
            <person name="Dos Reis Junior F.B."/>
            <person name="Simon M."/>
            <person name="Maluk M."/>
            <person name="Odee D.W."/>
            <person name="Kenicer G."/>
            <person name="Young J.P.W."/>
            <person name="Reis V.M."/>
            <person name="Zilli J."/>
            <person name="James E.K."/>
        </authorList>
    </citation>
    <scope>NUCLEOTIDE SEQUENCE [LARGE SCALE GENOMIC DNA]</scope>
    <source>
        <strain evidence="3 4">JPY167</strain>
    </source>
</reference>
<feature type="compositionally biased region" description="Polar residues" evidence="1">
    <location>
        <begin position="206"/>
        <end position="218"/>
    </location>
</feature>
<protein>
    <recommendedName>
        <fullName evidence="5">Lipoprotein</fullName>
    </recommendedName>
</protein>
<dbReference type="RefSeq" id="WP_342947684.1">
    <property type="nucleotide sequence ID" value="NZ_JAYMRV010000005.1"/>
</dbReference>
<gene>
    <name evidence="3" type="ORF">VSR73_17365</name>
</gene>
<proteinExistence type="predicted"/>
<evidence type="ECO:0000313" key="3">
    <source>
        <dbReference type="EMBL" id="MEM5422829.1"/>
    </source>
</evidence>
<feature type="compositionally biased region" description="Polar residues" evidence="1">
    <location>
        <begin position="185"/>
        <end position="194"/>
    </location>
</feature>
<evidence type="ECO:0008006" key="5">
    <source>
        <dbReference type="Google" id="ProtNLM"/>
    </source>
</evidence>
<accession>A0ABU9RSZ5</accession>
<dbReference type="Proteomes" id="UP001489897">
    <property type="component" value="Unassembled WGS sequence"/>
</dbReference>
<feature type="signal peptide" evidence="2">
    <location>
        <begin position="1"/>
        <end position="31"/>
    </location>
</feature>
<evidence type="ECO:0000313" key="4">
    <source>
        <dbReference type="Proteomes" id="UP001489897"/>
    </source>
</evidence>
<feature type="compositionally biased region" description="Polar residues" evidence="1">
    <location>
        <begin position="47"/>
        <end position="65"/>
    </location>
</feature>
<keyword evidence="2" id="KW-0732">Signal</keyword>
<feature type="chain" id="PRO_5045845846" description="Lipoprotein" evidence="2">
    <location>
        <begin position="32"/>
        <end position="218"/>
    </location>
</feature>
<feature type="region of interest" description="Disordered" evidence="1">
    <location>
        <begin position="118"/>
        <end position="218"/>
    </location>
</feature>